<dbReference type="Pfam" id="PF13847">
    <property type="entry name" value="Methyltransf_31"/>
    <property type="match status" value="1"/>
</dbReference>
<evidence type="ECO:0000259" key="1">
    <source>
        <dbReference type="Pfam" id="PF13847"/>
    </source>
</evidence>
<keyword evidence="3" id="KW-1185">Reference proteome</keyword>
<dbReference type="AlphaFoldDB" id="A0A1L7LIR5"/>
<keyword evidence="2" id="KW-0489">Methyltransferase</keyword>
<dbReference type="PANTHER" id="PTHR44068:SF11">
    <property type="entry name" value="GERANYL DIPHOSPHATE 2-C-METHYLTRANSFERASE"/>
    <property type="match status" value="1"/>
</dbReference>
<reference evidence="2 3" key="1">
    <citation type="journal article" date="2016" name="Microbiol. Immunol.">
        <title>Complete genome sequence of Streptococcus troglodytae TKU31 isolated from the oral cavity of a chimpanzee (Pan troglodytes).</title>
        <authorList>
            <person name="Okamoto M."/>
            <person name="Naito M."/>
            <person name="Miyanohara M."/>
            <person name="Imai S."/>
            <person name="Nomura Y."/>
            <person name="Saito W."/>
            <person name="Momoi Y."/>
            <person name="Takada K."/>
            <person name="Miyabe-Nishiwaki T."/>
            <person name="Tomonaga M."/>
            <person name="Hanada N."/>
        </authorList>
    </citation>
    <scope>NUCLEOTIDE SEQUENCE [LARGE SCALE GENOMIC DNA]</scope>
    <source>
        <strain evidence="3">TKU 31</strain>
    </source>
</reference>
<dbReference type="PANTHER" id="PTHR44068">
    <property type="entry name" value="ZGC:194242"/>
    <property type="match status" value="1"/>
</dbReference>
<dbReference type="KEGG" id="strg:SRT_07570"/>
<protein>
    <submittedName>
        <fullName evidence="2">Methyltransferase</fullName>
    </submittedName>
</protein>
<accession>A0A1L7LIR5</accession>
<dbReference type="CDD" id="cd02440">
    <property type="entry name" value="AdoMet_MTases"/>
    <property type="match status" value="1"/>
</dbReference>
<dbReference type="GO" id="GO:0032259">
    <property type="term" value="P:methylation"/>
    <property type="evidence" value="ECO:0007669"/>
    <property type="project" value="UniProtKB-KW"/>
</dbReference>
<gene>
    <name evidence="2" type="ORF">SRT_07570</name>
</gene>
<proteinExistence type="predicted"/>
<evidence type="ECO:0000313" key="3">
    <source>
        <dbReference type="Proteomes" id="UP000217758"/>
    </source>
</evidence>
<feature type="domain" description="Methyltransferase" evidence="1">
    <location>
        <begin position="37"/>
        <end position="191"/>
    </location>
</feature>
<dbReference type="InterPro" id="IPR050447">
    <property type="entry name" value="Erg6_SMT_methyltransf"/>
</dbReference>
<dbReference type="SUPFAM" id="SSF53335">
    <property type="entry name" value="S-adenosyl-L-methionine-dependent methyltransferases"/>
    <property type="match status" value="1"/>
</dbReference>
<dbReference type="InterPro" id="IPR029063">
    <property type="entry name" value="SAM-dependent_MTases_sf"/>
</dbReference>
<dbReference type="GO" id="GO:0008168">
    <property type="term" value="F:methyltransferase activity"/>
    <property type="evidence" value="ECO:0007669"/>
    <property type="project" value="UniProtKB-KW"/>
</dbReference>
<name>A0A1L7LIR5_9STRE</name>
<dbReference type="InterPro" id="IPR025714">
    <property type="entry name" value="Methyltranfer_dom"/>
</dbReference>
<evidence type="ECO:0000313" key="2">
    <source>
        <dbReference type="EMBL" id="BAQ24018.1"/>
    </source>
</evidence>
<dbReference type="EMBL" id="AP014612">
    <property type="protein sequence ID" value="BAQ24018.1"/>
    <property type="molecule type" value="Genomic_DNA"/>
</dbReference>
<dbReference type="Gene3D" id="3.40.50.150">
    <property type="entry name" value="Vaccinia Virus protein VP39"/>
    <property type="match status" value="1"/>
</dbReference>
<dbReference type="RefSeq" id="WP_128833107.1">
    <property type="nucleotide sequence ID" value="NZ_AP014612.1"/>
</dbReference>
<dbReference type="Proteomes" id="UP000217758">
    <property type="component" value="Chromosome"/>
</dbReference>
<sequence>MTKKEVGHNFLARLGKKRLRPGGITATNWLIEQGQFSKDSHVLEVACNMCTTSIELAQTYGCSVEGVDRDPKALEKARANICEAGLDELVHVQQANAMKLPFPDDSFDIIINEAMLTMLGDEAMLTMLGDEAKIKAIKEYLRVLKPGGRLLTHDVSFTEERMGEQLASLRQTINANVEPLHVANWQKLFEEQGFSSVKLNYGKMTLMSIPGMIKDEGFWGTLRITYRGLKKENRQQFLKMYRFFNKAGKDLTYIAVCSTK</sequence>
<organism evidence="2 3">
    <name type="scientific">Streptococcus troglodytae</name>
    <dbReference type="NCBI Taxonomy" id="1111760"/>
    <lineage>
        <taxon>Bacteria</taxon>
        <taxon>Bacillati</taxon>
        <taxon>Bacillota</taxon>
        <taxon>Bacilli</taxon>
        <taxon>Lactobacillales</taxon>
        <taxon>Streptococcaceae</taxon>
        <taxon>Streptococcus</taxon>
    </lineage>
</organism>
<keyword evidence="2" id="KW-0808">Transferase</keyword>